<proteinExistence type="inferred from homology"/>
<feature type="transmembrane region" description="Helical" evidence="16">
    <location>
        <begin position="55"/>
        <end position="82"/>
    </location>
</feature>
<dbReference type="Proteomes" id="UP000233551">
    <property type="component" value="Unassembled WGS sequence"/>
</dbReference>
<keyword evidence="8 16" id="KW-0812">Transmembrane</keyword>
<comment type="caution">
    <text evidence="17">The sequence shown here is derived from an EMBL/GenBank/DDBJ whole genome shotgun (WGS) entry which is preliminary data.</text>
</comment>
<evidence type="ECO:0000256" key="16">
    <source>
        <dbReference type="SAM" id="Phobius"/>
    </source>
</evidence>
<dbReference type="GO" id="GO:0004605">
    <property type="term" value="F:phosphatidate cytidylyltransferase activity"/>
    <property type="evidence" value="ECO:0007669"/>
    <property type="project" value="UniProtKB-EC"/>
</dbReference>
<dbReference type="STRING" id="22663.A0A2I0I0Z1"/>
<evidence type="ECO:0000256" key="15">
    <source>
        <dbReference type="SAM" id="MobiDB-lite"/>
    </source>
</evidence>
<feature type="non-terminal residue" evidence="17">
    <location>
        <position position="140"/>
    </location>
</feature>
<protein>
    <recommendedName>
        <fullName evidence="5">phosphatidate cytidylyltransferase</fullName>
        <ecNumber evidence="5">2.7.7.41</ecNumber>
    </recommendedName>
</protein>
<name>A0A2I0I0Z1_PUNGR</name>
<dbReference type="EMBL" id="PGOL01004405">
    <property type="protein sequence ID" value="PKI37420.1"/>
    <property type="molecule type" value="Genomic_DNA"/>
</dbReference>
<evidence type="ECO:0000256" key="8">
    <source>
        <dbReference type="ARBA" id="ARBA00022692"/>
    </source>
</evidence>
<evidence type="ECO:0000256" key="4">
    <source>
        <dbReference type="ARBA" id="ARBA00010185"/>
    </source>
</evidence>
<comment type="subcellular location">
    <subcellularLocation>
        <location evidence="1">Membrane</location>
        <topology evidence="1">Multi-pass membrane protein</topology>
    </subcellularLocation>
</comment>
<dbReference type="GO" id="GO:0005789">
    <property type="term" value="C:endoplasmic reticulum membrane"/>
    <property type="evidence" value="ECO:0007669"/>
    <property type="project" value="TreeGrafter"/>
</dbReference>
<dbReference type="InterPro" id="IPR016720">
    <property type="entry name" value="PC_Trfase_euk"/>
</dbReference>
<evidence type="ECO:0000256" key="6">
    <source>
        <dbReference type="ARBA" id="ARBA00022516"/>
    </source>
</evidence>
<keyword evidence="13" id="KW-0594">Phospholipid biosynthesis</keyword>
<evidence type="ECO:0000256" key="1">
    <source>
        <dbReference type="ARBA" id="ARBA00004141"/>
    </source>
</evidence>
<feature type="compositionally biased region" description="Polar residues" evidence="15">
    <location>
        <begin position="1"/>
        <end position="11"/>
    </location>
</feature>
<dbReference type="GO" id="GO:0016024">
    <property type="term" value="P:CDP-diacylglycerol biosynthetic process"/>
    <property type="evidence" value="ECO:0007669"/>
    <property type="project" value="UniProtKB-UniPathway"/>
</dbReference>
<evidence type="ECO:0000256" key="11">
    <source>
        <dbReference type="ARBA" id="ARBA00023098"/>
    </source>
</evidence>
<evidence type="ECO:0000313" key="17">
    <source>
        <dbReference type="EMBL" id="PKI37420.1"/>
    </source>
</evidence>
<evidence type="ECO:0000256" key="14">
    <source>
        <dbReference type="ARBA" id="ARBA00023264"/>
    </source>
</evidence>
<comment type="similarity">
    <text evidence="4">Belongs to the CDS family.</text>
</comment>
<comment type="pathway">
    <text evidence="3">Lipid metabolism.</text>
</comment>
<evidence type="ECO:0000256" key="13">
    <source>
        <dbReference type="ARBA" id="ARBA00023209"/>
    </source>
</evidence>
<feature type="transmembrane region" description="Helical" evidence="16">
    <location>
        <begin position="102"/>
        <end position="119"/>
    </location>
</feature>
<keyword evidence="18" id="KW-1185">Reference proteome</keyword>
<evidence type="ECO:0000313" key="18">
    <source>
        <dbReference type="Proteomes" id="UP000233551"/>
    </source>
</evidence>
<evidence type="ECO:0000256" key="9">
    <source>
        <dbReference type="ARBA" id="ARBA00022695"/>
    </source>
</evidence>
<dbReference type="UniPathway" id="UPA00557">
    <property type="reaction ID" value="UER00614"/>
</dbReference>
<feature type="region of interest" description="Disordered" evidence="15">
    <location>
        <begin position="1"/>
        <end position="34"/>
    </location>
</feature>
<evidence type="ECO:0000256" key="2">
    <source>
        <dbReference type="ARBA" id="ARBA00005119"/>
    </source>
</evidence>
<keyword evidence="11" id="KW-0443">Lipid metabolism</keyword>
<gene>
    <name evidence="17" type="ORF">CRG98_042206</name>
</gene>
<keyword evidence="7" id="KW-0808">Transferase</keyword>
<dbReference type="PANTHER" id="PTHR13773:SF31">
    <property type="entry name" value="PHOSPHATIDATE CYTIDYLYLTRANSFERASE 2"/>
    <property type="match status" value="1"/>
</dbReference>
<evidence type="ECO:0000256" key="10">
    <source>
        <dbReference type="ARBA" id="ARBA00022989"/>
    </source>
</evidence>
<evidence type="ECO:0000256" key="3">
    <source>
        <dbReference type="ARBA" id="ARBA00005189"/>
    </source>
</evidence>
<accession>A0A2I0I0Z1</accession>
<comment type="pathway">
    <text evidence="2">Phospholipid metabolism; CDP-diacylglycerol biosynthesis; CDP-diacylglycerol from sn-glycerol 3-phosphate: step 3/3.</text>
</comment>
<evidence type="ECO:0000256" key="5">
    <source>
        <dbReference type="ARBA" id="ARBA00012487"/>
    </source>
</evidence>
<sequence>MQRDNNTNAPNTPRLRHRRRSNEVVPDSSRANGGNLLVDDQNKYRSMIIRARSTVWMIGSFALIIYMGHLYITAMIFVIQIFMARELFSLLRRSHEDRQLPGFRMLNWHFFFTAMLFVYGRILSQRLANTVTPDKVLYRL</sequence>
<reference evidence="17 18" key="1">
    <citation type="submission" date="2017-11" db="EMBL/GenBank/DDBJ databases">
        <title>De-novo sequencing of pomegranate (Punica granatum L.) genome.</title>
        <authorList>
            <person name="Akparov Z."/>
            <person name="Amiraslanov A."/>
            <person name="Hajiyeva S."/>
            <person name="Abbasov M."/>
            <person name="Kaur K."/>
            <person name="Hamwieh A."/>
            <person name="Solovyev V."/>
            <person name="Salamov A."/>
            <person name="Braich B."/>
            <person name="Kosarev P."/>
            <person name="Mahmoud A."/>
            <person name="Hajiyev E."/>
            <person name="Babayeva S."/>
            <person name="Izzatullayeva V."/>
            <person name="Mammadov A."/>
            <person name="Mammadov A."/>
            <person name="Sharifova S."/>
            <person name="Ojaghi J."/>
            <person name="Eynullazada K."/>
            <person name="Bayramov B."/>
            <person name="Abdulazimova A."/>
            <person name="Shahmuradov I."/>
        </authorList>
    </citation>
    <scope>NUCLEOTIDE SEQUENCE [LARGE SCALE GENOMIC DNA]</scope>
    <source>
        <strain evidence="18">cv. AG2017</strain>
        <tissue evidence="17">Leaf</tissue>
    </source>
</reference>
<keyword evidence="9" id="KW-0548">Nucleotidyltransferase</keyword>
<keyword evidence="10 16" id="KW-1133">Transmembrane helix</keyword>
<evidence type="ECO:0000256" key="12">
    <source>
        <dbReference type="ARBA" id="ARBA00023136"/>
    </source>
</evidence>
<keyword evidence="14" id="KW-1208">Phospholipid metabolism</keyword>
<keyword evidence="6" id="KW-0444">Lipid biosynthesis</keyword>
<keyword evidence="12 16" id="KW-0472">Membrane</keyword>
<dbReference type="AlphaFoldDB" id="A0A2I0I0Z1"/>
<dbReference type="PANTHER" id="PTHR13773">
    <property type="entry name" value="PHOSPHATIDATE CYTIDYLYLTRANSFERASE"/>
    <property type="match status" value="1"/>
</dbReference>
<dbReference type="EC" id="2.7.7.41" evidence="5"/>
<organism evidence="17 18">
    <name type="scientific">Punica granatum</name>
    <name type="common">Pomegranate</name>
    <dbReference type="NCBI Taxonomy" id="22663"/>
    <lineage>
        <taxon>Eukaryota</taxon>
        <taxon>Viridiplantae</taxon>
        <taxon>Streptophyta</taxon>
        <taxon>Embryophyta</taxon>
        <taxon>Tracheophyta</taxon>
        <taxon>Spermatophyta</taxon>
        <taxon>Magnoliopsida</taxon>
        <taxon>eudicotyledons</taxon>
        <taxon>Gunneridae</taxon>
        <taxon>Pentapetalae</taxon>
        <taxon>rosids</taxon>
        <taxon>malvids</taxon>
        <taxon>Myrtales</taxon>
        <taxon>Lythraceae</taxon>
        <taxon>Punica</taxon>
    </lineage>
</organism>
<evidence type="ECO:0000256" key="7">
    <source>
        <dbReference type="ARBA" id="ARBA00022679"/>
    </source>
</evidence>
<dbReference type="Pfam" id="PF01148">
    <property type="entry name" value="CTP_transf_1"/>
    <property type="match status" value="1"/>
</dbReference>